<gene>
    <name evidence="1" type="ORF">DJ019_12650</name>
</gene>
<organism evidence="1 2">
    <name type="scientific">Phenylobacterium kunshanense</name>
    <dbReference type="NCBI Taxonomy" id="1445034"/>
    <lineage>
        <taxon>Bacteria</taxon>
        <taxon>Pseudomonadati</taxon>
        <taxon>Pseudomonadota</taxon>
        <taxon>Alphaproteobacteria</taxon>
        <taxon>Caulobacterales</taxon>
        <taxon>Caulobacteraceae</taxon>
        <taxon>Phenylobacterium</taxon>
    </lineage>
</organism>
<proteinExistence type="predicted"/>
<keyword evidence="2" id="KW-1185">Reference proteome</keyword>
<comment type="caution">
    <text evidence="1">The sequence shown here is derived from an EMBL/GenBank/DDBJ whole genome shotgun (WGS) entry which is preliminary data.</text>
</comment>
<protein>
    <recommendedName>
        <fullName evidence="3">LHH domain-containing protein</fullName>
    </recommendedName>
</protein>
<evidence type="ECO:0000313" key="2">
    <source>
        <dbReference type="Proteomes" id="UP000249524"/>
    </source>
</evidence>
<name>A0A328BIK6_9CAUL</name>
<evidence type="ECO:0008006" key="3">
    <source>
        <dbReference type="Google" id="ProtNLM"/>
    </source>
</evidence>
<sequence>MAYGRTDPARLKGAALTRWYTRTPHEIQEEKDAAEQRKHEAFAASIRVATPEPDHGGLQSPVDLAKGALHDFQTGPKIQRPNTAQSFIPVVGPAWEAAADLQDGNYAGAAFNGAMAVADALPVGVAAKGIKAATKGVTVLKKGSLTANAARSRLRDWGVAKKGEEIHHTAPLNGIGRGEQNWRNHYALLKVLPKETHRRLTGSWNGKPRFDPIRRVWHGTTDWQKAVPAGVSAYAADAWENVTRPFSPSAPGPKKQGR</sequence>
<reference evidence="1 2" key="1">
    <citation type="submission" date="2018-05" db="EMBL/GenBank/DDBJ databases">
        <authorList>
            <person name="Lanie J.A."/>
            <person name="Ng W.-L."/>
            <person name="Kazmierczak K.M."/>
            <person name="Andrzejewski T.M."/>
            <person name="Davidsen T.M."/>
            <person name="Wayne K.J."/>
            <person name="Tettelin H."/>
            <person name="Glass J.I."/>
            <person name="Rusch D."/>
            <person name="Podicherti R."/>
            <person name="Tsui H.-C.T."/>
            <person name="Winkler M.E."/>
        </authorList>
    </citation>
    <scope>NUCLEOTIDE SEQUENCE [LARGE SCALE GENOMIC DNA]</scope>
    <source>
        <strain evidence="1 2">BUT-10</strain>
    </source>
</reference>
<dbReference type="EMBL" id="QFYS01000005">
    <property type="protein sequence ID" value="RAK64858.1"/>
    <property type="molecule type" value="Genomic_DNA"/>
</dbReference>
<accession>A0A328BIK6</accession>
<dbReference type="AlphaFoldDB" id="A0A328BIK6"/>
<dbReference type="RefSeq" id="WP_111276396.1">
    <property type="nucleotide sequence ID" value="NZ_QFYS01000005.1"/>
</dbReference>
<dbReference type="Proteomes" id="UP000249524">
    <property type="component" value="Unassembled WGS sequence"/>
</dbReference>
<dbReference type="OrthoDB" id="7210393at2"/>
<evidence type="ECO:0000313" key="1">
    <source>
        <dbReference type="EMBL" id="RAK64858.1"/>
    </source>
</evidence>